<dbReference type="OrthoDB" id="9944568at2759"/>
<dbReference type="SUPFAM" id="SSF160240">
    <property type="entry name" value="Cation efflux protein cytoplasmic domain-like"/>
    <property type="match status" value="1"/>
</dbReference>
<keyword evidence="4 9" id="KW-0812">Transmembrane</keyword>
<organism evidence="12 13">
    <name type="scientific">Gracilariopsis chorda</name>
    <dbReference type="NCBI Taxonomy" id="448386"/>
    <lineage>
        <taxon>Eukaryota</taxon>
        <taxon>Rhodophyta</taxon>
        <taxon>Florideophyceae</taxon>
        <taxon>Rhodymeniophycidae</taxon>
        <taxon>Gracilariales</taxon>
        <taxon>Gracilariaceae</taxon>
        <taxon>Gracilariopsis</taxon>
    </lineage>
</organism>
<keyword evidence="8 9" id="KW-0472">Membrane</keyword>
<evidence type="ECO:0000256" key="2">
    <source>
        <dbReference type="ARBA" id="ARBA00008873"/>
    </source>
</evidence>
<feature type="transmembrane region" description="Helical" evidence="9">
    <location>
        <begin position="15"/>
        <end position="34"/>
    </location>
</feature>
<keyword evidence="3" id="KW-0813">Transport</keyword>
<dbReference type="InterPro" id="IPR050681">
    <property type="entry name" value="CDF/SLC30A"/>
</dbReference>
<evidence type="ECO:0000256" key="8">
    <source>
        <dbReference type="ARBA" id="ARBA00023136"/>
    </source>
</evidence>
<evidence type="ECO:0000256" key="5">
    <source>
        <dbReference type="ARBA" id="ARBA00022906"/>
    </source>
</evidence>
<dbReference type="AlphaFoldDB" id="A0A2V3IE30"/>
<dbReference type="PANTHER" id="PTHR11562">
    <property type="entry name" value="CATION EFFLUX PROTEIN/ ZINC TRANSPORTER"/>
    <property type="match status" value="1"/>
</dbReference>
<evidence type="ECO:0000256" key="4">
    <source>
        <dbReference type="ARBA" id="ARBA00022692"/>
    </source>
</evidence>
<keyword evidence="13" id="KW-1185">Reference proteome</keyword>
<protein>
    <submittedName>
        <fullName evidence="12">Zinc transporter 8</fullName>
    </submittedName>
</protein>
<feature type="transmembrane region" description="Helical" evidence="9">
    <location>
        <begin position="91"/>
        <end position="112"/>
    </location>
</feature>
<evidence type="ECO:0000256" key="1">
    <source>
        <dbReference type="ARBA" id="ARBA00004141"/>
    </source>
</evidence>
<accession>A0A2V3IE30</accession>
<comment type="subcellular location">
    <subcellularLocation>
        <location evidence="1">Membrane</location>
        <topology evidence="1">Multi-pass membrane protein</topology>
    </subcellularLocation>
</comment>
<comment type="caution">
    <text evidence="12">The sequence shown here is derived from an EMBL/GenBank/DDBJ whole genome shotgun (WGS) entry which is preliminary data.</text>
</comment>
<dbReference type="InterPro" id="IPR058533">
    <property type="entry name" value="Cation_efflux_TM"/>
</dbReference>
<dbReference type="SUPFAM" id="SSF161111">
    <property type="entry name" value="Cation efflux protein transmembrane domain-like"/>
    <property type="match status" value="1"/>
</dbReference>
<evidence type="ECO:0000256" key="3">
    <source>
        <dbReference type="ARBA" id="ARBA00022448"/>
    </source>
</evidence>
<feature type="domain" description="Cation efflux protein cytoplasmic" evidence="11">
    <location>
        <begin position="191"/>
        <end position="258"/>
    </location>
</feature>
<gene>
    <name evidence="12" type="ORF">BWQ96_09947</name>
</gene>
<dbReference type="PANTHER" id="PTHR11562:SF17">
    <property type="entry name" value="RE54080P-RELATED"/>
    <property type="match status" value="1"/>
</dbReference>
<dbReference type="InterPro" id="IPR002524">
    <property type="entry name" value="Cation_efflux"/>
</dbReference>
<feature type="transmembrane region" description="Helical" evidence="9">
    <location>
        <begin position="46"/>
        <end position="71"/>
    </location>
</feature>
<evidence type="ECO:0000256" key="9">
    <source>
        <dbReference type="SAM" id="Phobius"/>
    </source>
</evidence>
<feature type="transmembrane region" description="Helical" evidence="9">
    <location>
        <begin position="153"/>
        <end position="174"/>
    </location>
</feature>
<keyword evidence="5" id="KW-0864">Zinc transport</keyword>
<dbReference type="GO" id="GO:0005886">
    <property type="term" value="C:plasma membrane"/>
    <property type="evidence" value="ECO:0007669"/>
    <property type="project" value="TreeGrafter"/>
</dbReference>
<feature type="domain" description="Cation efflux protein transmembrane" evidence="10">
    <location>
        <begin position="2"/>
        <end position="183"/>
    </location>
</feature>
<name>A0A2V3IE30_9FLOR</name>
<evidence type="ECO:0000256" key="6">
    <source>
        <dbReference type="ARBA" id="ARBA00022989"/>
    </source>
</evidence>
<dbReference type="InterPro" id="IPR036837">
    <property type="entry name" value="Cation_efflux_CTD_sf"/>
</dbReference>
<evidence type="ECO:0000259" key="11">
    <source>
        <dbReference type="Pfam" id="PF16916"/>
    </source>
</evidence>
<dbReference type="Proteomes" id="UP000247409">
    <property type="component" value="Unassembled WGS sequence"/>
</dbReference>
<dbReference type="InterPro" id="IPR027469">
    <property type="entry name" value="Cation_efflux_TMD_sf"/>
</dbReference>
<feature type="transmembrane region" description="Helical" evidence="9">
    <location>
        <begin position="124"/>
        <end position="147"/>
    </location>
</feature>
<dbReference type="STRING" id="448386.A0A2V3IE30"/>
<keyword evidence="6 9" id="KW-1133">Transmembrane helix</keyword>
<dbReference type="NCBIfam" id="TIGR01297">
    <property type="entry name" value="CDF"/>
    <property type="match status" value="1"/>
</dbReference>
<keyword evidence="5" id="KW-0862">Zinc</keyword>
<evidence type="ECO:0000313" key="12">
    <source>
        <dbReference type="EMBL" id="PXF40349.1"/>
    </source>
</evidence>
<keyword evidence="7" id="KW-0406">Ion transport</keyword>
<evidence type="ECO:0000256" key="7">
    <source>
        <dbReference type="ARBA" id="ARBA00023065"/>
    </source>
</evidence>
<comment type="similarity">
    <text evidence="2">Belongs to the cation diffusion facilitator (CDF) transporter (TC 2.A.4) family. SLC30A subfamily.</text>
</comment>
<dbReference type="Pfam" id="PF01545">
    <property type="entry name" value="Cation_efflux"/>
    <property type="match status" value="1"/>
</dbReference>
<dbReference type="GO" id="GO:0005385">
    <property type="term" value="F:zinc ion transmembrane transporter activity"/>
    <property type="evidence" value="ECO:0007669"/>
    <property type="project" value="TreeGrafter"/>
</dbReference>
<evidence type="ECO:0000313" key="13">
    <source>
        <dbReference type="Proteomes" id="UP000247409"/>
    </source>
</evidence>
<proteinExistence type="inferred from homology"/>
<sequence length="293" mass="31402">MFGIVARSSALMVEALHTALDGLTVIISLVSALISRRKATKRMSYGYARAEVLSALLSVLALALLCAKLFATGVRRLWRIYNGEQIQVDGMLVALAEAITLVSNVGMALVLARGTSSKSLNLRALRAHVIADCIENVVVLVGGVIMWKIPNFAVLDPALTVVIVGVIVVMNIGICKETVATLMQSAPRGVVEGIADDLIAINGVMSVRRLHVWTLTTGCLIGTVVVIVDDDASHKDVKKQVEEVFAQFGVENVTVQINDADERDDGESIASDRSDTNVGANGYEFVREDDDIV</sequence>
<dbReference type="Pfam" id="PF16916">
    <property type="entry name" value="ZT_dimer"/>
    <property type="match status" value="1"/>
</dbReference>
<dbReference type="EMBL" id="NBIV01000307">
    <property type="protein sequence ID" value="PXF40349.1"/>
    <property type="molecule type" value="Genomic_DNA"/>
</dbReference>
<dbReference type="InterPro" id="IPR027470">
    <property type="entry name" value="Cation_efflux_CTD"/>
</dbReference>
<reference evidence="12 13" key="1">
    <citation type="journal article" date="2018" name="Mol. Biol. Evol.">
        <title>Analysis of the draft genome of the red seaweed Gracilariopsis chorda provides insights into genome size evolution in Rhodophyta.</title>
        <authorList>
            <person name="Lee J."/>
            <person name="Yang E.C."/>
            <person name="Graf L."/>
            <person name="Yang J.H."/>
            <person name="Qiu H."/>
            <person name="Zel Zion U."/>
            <person name="Chan C.X."/>
            <person name="Stephens T.G."/>
            <person name="Weber A.P.M."/>
            <person name="Boo G.H."/>
            <person name="Boo S.M."/>
            <person name="Kim K.M."/>
            <person name="Shin Y."/>
            <person name="Jung M."/>
            <person name="Lee S.J."/>
            <person name="Yim H.S."/>
            <person name="Lee J.H."/>
            <person name="Bhattacharya D."/>
            <person name="Yoon H.S."/>
        </authorList>
    </citation>
    <scope>NUCLEOTIDE SEQUENCE [LARGE SCALE GENOMIC DNA]</scope>
    <source>
        <strain evidence="12 13">SKKU-2015</strain>
        <tissue evidence="12">Whole body</tissue>
    </source>
</reference>
<evidence type="ECO:0000259" key="10">
    <source>
        <dbReference type="Pfam" id="PF01545"/>
    </source>
</evidence>
<dbReference type="Gene3D" id="1.20.1510.10">
    <property type="entry name" value="Cation efflux protein transmembrane domain"/>
    <property type="match status" value="1"/>
</dbReference>